<dbReference type="KEGG" id="cbar:PATL70BA_2322"/>
<gene>
    <name evidence="1" type="ORF">PATL70BA_2322</name>
</gene>
<dbReference type="AlphaFoldDB" id="A0A3P7NZ18"/>
<name>A0A3P7NZ18_9FIRM</name>
<dbReference type="EMBL" id="LR130778">
    <property type="protein sequence ID" value="VDN48215.1"/>
    <property type="molecule type" value="Genomic_DNA"/>
</dbReference>
<keyword evidence="2" id="KW-1185">Reference proteome</keyword>
<evidence type="ECO:0000313" key="2">
    <source>
        <dbReference type="Proteomes" id="UP000279029"/>
    </source>
</evidence>
<proteinExistence type="predicted"/>
<organism evidence="1 2">
    <name type="scientific">Petrocella atlantisensis</name>
    <dbReference type="NCBI Taxonomy" id="2173034"/>
    <lineage>
        <taxon>Bacteria</taxon>
        <taxon>Bacillati</taxon>
        <taxon>Bacillota</taxon>
        <taxon>Clostridia</taxon>
        <taxon>Lachnospirales</taxon>
        <taxon>Vallitaleaceae</taxon>
        <taxon>Petrocella</taxon>
    </lineage>
</organism>
<dbReference type="Proteomes" id="UP000279029">
    <property type="component" value="Chromosome"/>
</dbReference>
<protein>
    <submittedName>
        <fullName evidence="1">Uncharacterized protein</fullName>
    </submittedName>
</protein>
<accession>A0A3P7NZ18</accession>
<sequence>MLEIKMWLGIYSCANGLPKNKEATPRFAKQIVPAGKTSLLVYIAWTFLE</sequence>
<reference evidence="1 2" key="1">
    <citation type="submission" date="2018-09" db="EMBL/GenBank/DDBJ databases">
        <authorList>
            <person name="Postec A."/>
        </authorList>
    </citation>
    <scope>NUCLEOTIDE SEQUENCE [LARGE SCALE GENOMIC DNA]</scope>
    <source>
        <strain evidence="1">70B-A</strain>
    </source>
</reference>
<evidence type="ECO:0000313" key="1">
    <source>
        <dbReference type="EMBL" id="VDN48215.1"/>
    </source>
</evidence>